<gene>
    <name evidence="8" type="primary">acpl2_1</name>
</gene>
<evidence type="ECO:0000256" key="5">
    <source>
        <dbReference type="ARBA" id="ARBA00040357"/>
    </source>
</evidence>
<dbReference type="EMBL" id="GFXV01006648">
    <property type="protein sequence ID" value="MBW18453.1"/>
    <property type="molecule type" value="Transcribed_RNA"/>
</dbReference>
<dbReference type="GO" id="GO:0006024">
    <property type="term" value="P:glycosaminoglycan biosynthetic process"/>
    <property type="evidence" value="ECO:0007669"/>
    <property type="project" value="TreeGrafter"/>
</dbReference>
<proteinExistence type="inferred from homology"/>
<keyword evidence="7" id="KW-1133">Transmembrane helix</keyword>
<dbReference type="PANTHER" id="PTHR11567">
    <property type="entry name" value="ACID PHOSPHATASE-RELATED"/>
    <property type="match status" value="1"/>
</dbReference>
<dbReference type="SUPFAM" id="SSF53254">
    <property type="entry name" value="Phosphoglycerate mutase-like"/>
    <property type="match status" value="1"/>
</dbReference>
<feature type="transmembrane region" description="Helical" evidence="7">
    <location>
        <begin position="17"/>
        <end position="36"/>
    </location>
</feature>
<dbReference type="GO" id="GO:0050650">
    <property type="term" value="P:chondroitin sulfate proteoglycan biosynthetic process"/>
    <property type="evidence" value="ECO:0007669"/>
    <property type="project" value="TreeGrafter"/>
</dbReference>
<evidence type="ECO:0000256" key="2">
    <source>
        <dbReference type="ARBA" id="ARBA00005375"/>
    </source>
</evidence>
<accession>A0A2H8TVY6</accession>
<comment type="catalytic activity">
    <reaction evidence="1">
        <text>a phosphate monoester + H2O = an alcohol + phosphate</text>
        <dbReference type="Rhea" id="RHEA:15017"/>
        <dbReference type="ChEBI" id="CHEBI:15377"/>
        <dbReference type="ChEBI" id="CHEBI:30879"/>
        <dbReference type="ChEBI" id="CHEBI:43474"/>
        <dbReference type="ChEBI" id="CHEBI:67140"/>
        <dbReference type="EC" id="3.1.3.2"/>
    </reaction>
</comment>
<dbReference type="InterPro" id="IPR029033">
    <property type="entry name" value="His_PPase_superfam"/>
</dbReference>
<dbReference type="GO" id="GO:0003993">
    <property type="term" value="F:acid phosphatase activity"/>
    <property type="evidence" value="ECO:0007669"/>
    <property type="project" value="UniProtKB-EC"/>
</dbReference>
<comment type="similarity">
    <text evidence="2">Belongs to the histidine acid phosphatase family.</text>
</comment>
<dbReference type="Pfam" id="PF00328">
    <property type="entry name" value="His_Phos_2"/>
    <property type="match status" value="1"/>
</dbReference>
<keyword evidence="3" id="KW-0378">Hydrolase</keyword>
<evidence type="ECO:0000256" key="4">
    <source>
        <dbReference type="ARBA" id="ARBA00036311"/>
    </source>
</evidence>
<evidence type="ECO:0000256" key="6">
    <source>
        <dbReference type="ARBA" id="ARBA00041499"/>
    </source>
</evidence>
<dbReference type="Gene3D" id="3.40.50.1240">
    <property type="entry name" value="Phosphoglycerate mutase-like"/>
    <property type="match status" value="1"/>
</dbReference>
<organism evidence="8">
    <name type="scientific">Melanaphis sacchari</name>
    <dbReference type="NCBI Taxonomy" id="742174"/>
    <lineage>
        <taxon>Eukaryota</taxon>
        <taxon>Metazoa</taxon>
        <taxon>Ecdysozoa</taxon>
        <taxon>Arthropoda</taxon>
        <taxon>Hexapoda</taxon>
        <taxon>Insecta</taxon>
        <taxon>Pterygota</taxon>
        <taxon>Neoptera</taxon>
        <taxon>Paraneoptera</taxon>
        <taxon>Hemiptera</taxon>
        <taxon>Sternorrhyncha</taxon>
        <taxon>Aphidomorpha</taxon>
        <taxon>Aphidoidea</taxon>
        <taxon>Aphididae</taxon>
        <taxon>Aphidini</taxon>
        <taxon>Melanaphis</taxon>
    </lineage>
</organism>
<evidence type="ECO:0000256" key="7">
    <source>
        <dbReference type="SAM" id="Phobius"/>
    </source>
</evidence>
<keyword evidence="7" id="KW-0472">Membrane</keyword>
<evidence type="ECO:0000256" key="3">
    <source>
        <dbReference type="ARBA" id="ARBA00022801"/>
    </source>
</evidence>
<evidence type="ECO:0000313" key="8">
    <source>
        <dbReference type="EMBL" id="MBW18453.1"/>
    </source>
</evidence>
<evidence type="ECO:0000256" key="1">
    <source>
        <dbReference type="ARBA" id="ARBA00000032"/>
    </source>
</evidence>
<reference evidence="8" key="1">
    <citation type="submission" date="2017-10" db="EMBL/GenBank/DDBJ databases">
        <title>Transcriptome Assembly of Sugarcane Aphid Adults.</title>
        <authorList>
            <person name="Scully E.D."/>
            <person name="Palmer N.A."/>
            <person name="Geib S.M."/>
            <person name="Sarath G."/>
            <person name="Sattler S.E."/>
        </authorList>
    </citation>
    <scope>NUCLEOTIDE SEQUENCE</scope>
    <source>
        <tissue evidence="8">Whole body</tissue>
    </source>
</reference>
<protein>
    <recommendedName>
        <fullName evidence="5">2-phosphoxylose phosphatase 1</fullName>
    </recommendedName>
    <alternativeName>
        <fullName evidence="6">Acid phosphatase-like protein 2</fullName>
    </alternativeName>
</protein>
<dbReference type="AlphaFoldDB" id="A0A2H8TVY6"/>
<name>A0A2H8TVY6_9HEMI</name>
<comment type="catalytic activity">
    <reaction evidence="4">
        <text>3-O-[beta-D-GlcA-(1-&gt;3)-beta-D-Gal-(1-&gt;3)-beta-D-Gal-(1-&gt;4)-beta-D-2-O-P-Xyl]-L-seryl-[protein] + H2O = 3-O-(beta-D-GlcA-(1-&gt;3)-beta-D-Gal-(1-&gt;3)-beta-D-Gal-(1-&gt;4)-beta-D-Xyl)-L-seryl-[protein] + phosphate</text>
        <dbReference type="Rhea" id="RHEA:56512"/>
        <dbReference type="Rhea" id="RHEA-COMP:12573"/>
        <dbReference type="Rhea" id="RHEA-COMP:14559"/>
        <dbReference type="ChEBI" id="CHEBI:15377"/>
        <dbReference type="ChEBI" id="CHEBI:43474"/>
        <dbReference type="ChEBI" id="CHEBI:132093"/>
        <dbReference type="ChEBI" id="CHEBI:140495"/>
    </reaction>
</comment>
<dbReference type="InterPro" id="IPR033379">
    <property type="entry name" value="Acid_Pase_AS"/>
</dbReference>
<dbReference type="InterPro" id="IPR000560">
    <property type="entry name" value="His_Pase_clade-2"/>
</dbReference>
<dbReference type="PROSITE" id="PS00616">
    <property type="entry name" value="HIS_ACID_PHOSPHAT_1"/>
    <property type="match status" value="1"/>
</dbReference>
<keyword evidence="7" id="KW-0812">Transmembrane</keyword>
<sequence length="488" mass="56267">MVNVQAVTVRNVARHRYLVYLIIWLCILFPILYFKISDRPVPDNKTINKSENSALKYKSPVSRIDYNELTRVCNPPHLIERGDEGDIGLLNNSLTIQGVIILTRHGDRGPMNHVRNMADIDCSLEPDQEYNGYTKFLQNIFFNMSLQFLGPFHGYPFYPPQNNCSISQLTPIGVSQMLKLGRTLRSVYHPLLSVSNSDDIIIYSTKYRRTFQSALAFMYAILSPDVLSKVTFKESDSYSYCFDHCACFNVNNLQMKIKQSSARRLKSRRVVEKMLKRIHNIVHLMTSSVRVDPYLLKDSIMTYVCHGAPLPCYQDDCITHENVKQLFSYIDWDLERYAKHGMLRKYGLLKSYGFALNIAMNLLKMVSESKPRLVLYSGHDLTAQYLLAAFGVLNAQTMSPHYASRLVFEVYRNNTVDTTYPGRDFYFRVIFNGKDVTQLVAFCKNHSGSWIDSSIHLCPIEYAIRFIHDDYFTTFNASNYKEACGTRP</sequence>
<dbReference type="OrthoDB" id="10262962at2759"/>
<dbReference type="InterPro" id="IPR050645">
    <property type="entry name" value="Histidine_acid_phosphatase"/>
</dbReference>
<dbReference type="GO" id="GO:0005794">
    <property type="term" value="C:Golgi apparatus"/>
    <property type="evidence" value="ECO:0007669"/>
    <property type="project" value="TreeGrafter"/>
</dbReference>
<dbReference type="PANTHER" id="PTHR11567:SF110">
    <property type="entry name" value="2-PHOSPHOXYLOSE PHOSPHATASE 1"/>
    <property type="match status" value="1"/>
</dbReference>
<dbReference type="CDD" id="cd07061">
    <property type="entry name" value="HP_HAP_like"/>
    <property type="match status" value="1"/>
</dbReference>